<evidence type="ECO:0000259" key="14">
    <source>
        <dbReference type="PROSITE" id="PS50222"/>
    </source>
</evidence>
<keyword evidence="7" id="KW-0175">Coiled coil</keyword>
<keyword evidence="9" id="KW-0206">Cytoskeleton</keyword>
<dbReference type="OrthoDB" id="10264405at2759"/>
<evidence type="ECO:0000256" key="8">
    <source>
        <dbReference type="ARBA" id="ARBA00023069"/>
    </source>
</evidence>
<keyword evidence="4" id="KW-0963">Cytoplasm</keyword>
<name>A0A7J6N5U4_PERCH</name>
<feature type="domain" description="EF-hand" evidence="14">
    <location>
        <begin position="332"/>
        <end position="367"/>
    </location>
</feature>
<dbReference type="InterPro" id="IPR033585">
    <property type="entry name" value="DRC12-like"/>
</dbReference>
<reference evidence="15 16" key="1">
    <citation type="submission" date="2020-04" db="EMBL/GenBank/DDBJ databases">
        <title>Perkinsus chesapeaki whole genome sequence.</title>
        <authorList>
            <person name="Bogema D.R."/>
        </authorList>
    </citation>
    <scope>NUCLEOTIDE SEQUENCE [LARGE SCALE GENOMIC DNA]</scope>
    <source>
        <strain evidence="15">ATCC PRA-425</strain>
    </source>
</reference>
<dbReference type="InterPro" id="IPR011992">
    <property type="entry name" value="EF-hand-dom_pair"/>
</dbReference>
<evidence type="ECO:0000256" key="1">
    <source>
        <dbReference type="ARBA" id="ARBA00003029"/>
    </source>
</evidence>
<accession>A0A7J6N5U4</accession>
<dbReference type="Gene3D" id="1.10.238.10">
    <property type="entry name" value="EF-hand"/>
    <property type="match status" value="1"/>
</dbReference>
<feature type="compositionally biased region" description="Polar residues" evidence="13">
    <location>
        <begin position="506"/>
        <end position="516"/>
    </location>
</feature>
<evidence type="ECO:0000256" key="10">
    <source>
        <dbReference type="ARBA" id="ARBA00023273"/>
    </source>
</evidence>
<dbReference type="SUPFAM" id="SSF47473">
    <property type="entry name" value="EF-hand"/>
    <property type="match status" value="1"/>
</dbReference>
<comment type="subunit">
    <text evidence="3">Component of the nexin-dynein regulatory complex (N-DRC).</text>
</comment>
<evidence type="ECO:0000256" key="4">
    <source>
        <dbReference type="ARBA" id="ARBA00022490"/>
    </source>
</evidence>
<dbReference type="PROSITE" id="PS00018">
    <property type="entry name" value="EF_HAND_1"/>
    <property type="match status" value="1"/>
</dbReference>
<gene>
    <name evidence="15" type="ORF">FOL47_000020</name>
</gene>
<evidence type="ECO:0000256" key="2">
    <source>
        <dbReference type="ARBA" id="ARBA00004611"/>
    </source>
</evidence>
<keyword evidence="6" id="KW-0282">Flagellum</keyword>
<feature type="region of interest" description="Disordered" evidence="13">
    <location>
        <begin position="500"/>
        <end position="543"/>
    </location>
</feature>
<dbReference type="EMBL" id="JAAPAO010000001">
    <property type="protein sequence ID" value="KAF4678291.1"/>
    <property type="molecule type" value="Genomic_DNA"/>
</dbReference>
<dbReference type="PROSITE" id="PS50222">
    <property type="entry name" value="EF_HAND_2"/>
    <property type="match status" value="1"/>
</dbReference>
<dbReference type="InterPro" id="IPR002048">
    <property type="entry name" value="EF_hand_dom"/>
</dbReference>
<comment type="subcellular location">
    <subcellularLocation>
        <location evidence="2">Cytoplasm</location>
        <location evidence="2">Cytoskeleton</location>
        <location evidence="2">Flagellum axoneme</location>
    </subcellularLocation>
</comment>
<comment type="caution">
    <text evidence="15">The sequence shown here is derived from an EMBL/GenBank/DDBJ whole genome shotgun (WGS) entry which is preliminary data.</text>
</comment>
<dbReference type="PANTHER" id="PTHR28656:SF1">
    <property type="entry name" value="COILED-COIL DOMAIN-CONTAINING PROTEIN 153"/>
    <property type="match status" value="1"/>
</dbReference>
<evidence type="ECO:0000256" key="13">
    <source>
        <dbReference type="SAM" id="MobiDB-lite"/>
    </source>
</evidence>
<feature type="region of interest" description="Disordered" evidence="13">
    <location>
        <begin position="45"/>
        <end position="68"/>
    </location>
</feature>
<keyword evidence="8" id="KW-0969">Cilium</keyword>
<evidence type="ECO:0000256" key="9">
    <source>
        <dbReference type="ARBA" id="ARBA00023212"/>
    </source>
</evidence>
<feature type="compositionally biased region" description="Polar residues" evidence="13">
    <location>
        <begin position="524"/>
        <end position="534"/>
    </location>
</feature>
<evidence type="ECO:0000313" key="16">
    <source>
        <dbReference type="Proteomes" id="UP000591131"/>
    </source>
</evidence>
<evidence type="ECO:0000256" key="11">
    <source>
        <dbReference type="ARBA" id="ARBA00044754"/>
    </source>
</evidence>
<evidence type="ECO:0000256" key="3">
    <source>
        <dbReference type="ARBA" id="ARBA00011248"/>
    </source>
</evidence>
<dbReference type="Proteomes" id="UP000591131">
    <property type="component" value="Unassembled WGS sequence"/>
</dbReference>
<dbReference type="AlphaFoldDB" id="A0A7J6N5U4"/>
<feature type="compositionally biased region" description="Basic and acidic residues" evidence="13">
    <location>
        <begin position="45"/>
        <end position="55"/>
    </location>
</feature>
<evidence type="ECO:0000256" key="5">
    <source>
        <dbReference type="ARBA" id="ARBA00022837"/>
    </source>
</evidence>
<comment type="function">
    <text evidence="1">Component of the nexin-dynein regulatory complex (N-DRC), a key regulator of ciliary/flagellar motility which maintains the alignment and integrity of the distal axoneme and regulates microtubule sliding in motile axonemes.</text>
</comment>
<protein>
    <recommendedName>
        <fullName evidence="12">Dynein regulatory complex protein 12</fullName>
    </recommendedName>
</protein>
<dbReference type="PANTHER" id="PTHR28656">
    <property type="entry name" value="COILED-COIL DOMAIN-CONTAINING PROTEIN 153"/>
    <property type="match status" value="1"/>
</dbReference>
<sequence>MPPKKAPAKKDGGAEEKDYDLENYMLQKRLEVIRHRIQLKEEVIDQSKEKLEEQRKRKAELGVQSDRELERRREVVSEMTRQYNEMQNSFNERIADLKEQVKKAQEDIVEVENRREATRKEKEDEIAKKDASIRQLTHKMEAMAFEFADMLKEVLDKMSQRIEVTHAGWSRSDQTDGDGEAAPFMEQPLISRLQEFKLVQEEQDAEGPPRGSFTARPNPVDLEDRMACRLLQECLTKGFLRGLLNDIKQEAVDHRTILVDADAFKKITVIRLSQAPQFQSRTERYRTTTAYITRLLHILERLFWKLDRKGLGSISIEALSTSLVLLASPEVSRLEKVELLFQVFDTDEDNCLTSAEMKSLFLSAKVNNITRAPIDAFADHLLNDRLAIRDAELLFRATMKALTARQESKDERRLWKRDVEEEAIDTDQIVTLEDFKRVFESDRMLLRSFIPGPVSVNSVIEQYQAQQWSSVGADQTLLEQVEAKAKAAAVIKPKDVPRLKLPPIRSATSSSTPRTHTSVRSRTRPSSIATNPSTWRGLGQHAPVDGRTYAEDYKDAHEDVNDRSRQLHRGSSMGIAKIMAEVTTG</sequence>
<evidence type="ECO:0000313" key="15">
    <source>
        <dbReference type="EMBL" id="KAF4678291.1"/>
    </source>
</evidence>
<dbReference type="GO" id="GO:0005509">
    <property type="term" value="F:calcium ion binding"/>
    <property type="evidence" value="ECO:0007669"/>
    <property type="project" value="InterPro"/>
</dbReference>
<evidence type="ECO:0000256" key="6">
    <source>
        <dbReference type="ARBA" id="ARBA00022846"/>
    </source>
</evidence>
<keyword evidence="10" id="KW-0966">Cell projection</keyword>
<organism evidence="15 16">
    <name type="scientific">Perkinsus chesapeaki</name>
    <name type="common">Clam parasite</name>
    <name type="synonym">Perkinsus andrewsi</name>
    <dbReference type="NCBI Taxonomy" id="330153"/>
    <lineage>
        <taxon>Eukaryota</taxon>
        <taxon>Sar</taxon>
        <taxon>Alveolata</taxon>
        <taxon>Perkinsozoa</taxon>
        <taxon>Perkinsea</taxon>
        <taxon>Perkinsida</taxon>
        <taxon>Perkinsidae</taxon>
        <taxon>Perkinsus</taxon>
    </lineage>
</organism>
<comment type="similarity">
    <text evidence="11">Belongs to the DRC12 family.</text>
</comment>
<keyword evidence="5" id="KW-0106">Calcium</keyword>
<dbReference type="InterPro" id="IPR018247">
    <property type="entry name" value="EF_Hand_1_Ca_BS"/>
</dbReference>
<evidence type="ECO:0000256" key="12">
    <source>
        <dbReference type="ARBA" id="ARBA00044800"/>
    </source>
</evidence>
<proteinExistence type="inferred from homology"/>
<evidence type="ECO:0000256" key="7">
    <source>
        <dbReference type="ARBA" id="ARBA00023054"/>
    </source>
</evidence>
<keyword evidence="16" id="KW-1185">Reference proteome</keyword>